<protein>
    <submittedName>
        <fullName evidence="1">Aromatic cluster surface protein</fullName>
    </submittedName>
</protein>
<organism evidence="1 2">
    <name type="scientific">Mycoplasma yeatsii</name>
    <dbReference type="NCBI Taxonomy" id="51365"/>
    <lineage>
        <taxon>Bacteria</taxon>
        <taxon>Bacillati</taxon>
        <taxon>Mycoplasmatota</taxon>
        <taxon>Mollicutes</taxon>
        <taxon>Mycoplasmataceae</taxon>
        <taxon>Mycoplasma</taxon>
    </lineage>
</organism>
<dbReference type="EMBL" id="JAUSWP010000002">
    <property type="protein sequence ID" value="MDQ0567713.1"/>
    <property type="molecule type" value="Genomic_DNA"/>
</dbReference>
<dbReference type="Proteomes" id="UP001236620">
    <property type="component" value="Unassembled WGS sequence"/>
</dbReference>
<comment type="caution">
    <text evidence="1">The sequence shown here is derived from an EMBL/GenBank/DDBJ whole genome shotgun (WGS) entry which is preliminary data.</text>
</comment>
<evidence type="ECO:0000313" key="1">
    <source>
        <dbReference type="EMBL" id="MDQ0567713.1"/>
    </source>
</evidence>
<gene>
    <name evidence="1" type="ORF">J2Z63_000356</name>
</gene>
<dbReference type="InterPro" id="IPR027593">
    <property type="entry name" value="Aro_clust"/>
</dbReference>
<dbReference type="NCBIfam" id="TIGR04313">
    <property type="entry name" value="aro_clust_Mycop"/>
    <property type="match status" value="1"/>
</dbReference>
<sequence length="359" mass="41229">MKINKKLVIGISLAHLIIPLLALAFLLGSLSKSTKDIQLQIPRNHEVYKDVNDRTEEIFRSLNKILFGDNEAEKIKYLSTQKEENSKEFIKKSNELKAKYLETKSEESIKELKEFYSKNLILLLRNLDKFNLRFTNYWTLEETRNSSGKVAKHSNEFLETIKNKQPVEDKKIDNNNLNVITIGSESKHISSNVIYIRKDNFFIVIKASKTASANMKIELDKIIYFAESKTDNLSSTAISNILHTSIYHQDQSGYNAFEKDLIKLYGFPCLGILTAEKDFLENIIKTKTGIKLDKDDKLKISKVVEAINKANNLQLDASQLRVEFVEETKIKLLAKENSTKYVGSVEIEIIQPNENEKEN</sequence>
<accession>A0ABU0NE71</accession>
<keyword evidence="2" id="KW-1185">Reference proteome</keyword>
<proteinExistence type="predicted"/>
<name>A0ABU0NE71_9MOLU</name>
<reference evidence="1" key="1">
    <citation type="submission" date="2023-07" db="EMBL/GenBank/DDBJ databases">
        <title>Genomic Encyclopedia of Type Strains, Phase IV (KMG-IV): sequencing the most valuable type-strain genomes for metagenomic binning, comparative biology and taxonomic classification.</title>
        <authorList>
            <person name="Goeker M."/>
        </authorList>
    </citation>
    <scope>NUCLEOTIDE SEQUENCE [LARGE SCALE GENOMIC DNA]</scope>
    <source>
        <strain evidence="1">DSM 22019</strain>
    </source>
</reference>
<evidence type="ECO:0000313" key="2">
    <source>
        <dbReference type="Proteomes" id="UP001236620"/>
    </source>
</evidence>
<dbReference type="RefSeq" id="WP_307444614.1">
    <property type="nucleotide sequence ID" value="NZ_JAUSWP010000002.1"/>
</dbReference>